<sequence length="84" mass="9634">MGNYQDHRDSPLETKDLCGETMLSEASLNLGPKFRRSLRKRRKFVHALYINMMVLTKQNKTKKTTTKSQPLATLSPLFPQCPVP</sequence>
<reference evidence="1" key="1">
    <citation type="journal article" date="2021" name="Genome Biol. Evol.">
        <title>A High-Quality Reference Genome for a Parasitic Bivalve with Doubly Uniparental Inheritance (Bivalvia: Unionida).</title>
        <authorList>
            <person name="Smith C.H."/>
        </authorList>
    </citation>
    <scope>NUCLEOTIDE SEQUENCE</scope>
    <source>
        <strain evidence="1">CHS0354</strain>
    </source>
</reference>
<reference evidence="1" key="3">
    <citation type="submission" date="2023-05" db="EMBL/GenBank/DDBJ databases">
        <authorList>
            <person name="Smith C.H."/>
        </authorList>
    </citation>
    <scope>NUCLEOTIDE SEQUENCE</scope>
    <source>
        <strain evidence="1">CHS0354</strain>
        <tissue evidence="1">Mantle</tissue>
    </source>
</reference>
<evidence type="ECO:0000313" key="1">
    <source>
        <dbReference type="EMBL" id="KAK3589924.1"/>
    </source>
</evidence>
<reference evidence="1" key="2">
    <citation type="journal article" date="2021" name="Genome Biol. Evol.">
        <title>Developing a high-quality reference genome for a parasitic bivalve with doubly uniparental inheritance (Bivalvia: Unionida).</title>
        <authorList>
            <person name="Smith C.H."/>
        </authorList>
    </citation>
    <scope>NUCLEOTIDE SEQUENCE</scope>
    <source>
        <strain evidence="1">CHS0354</strain>
        <tissue evidence="1">Mantle</tissue>
    </source>
</reference>
<keyword evidence="2" id="KW-1185">Reference proteome</keyword>
<organism evidence="1 2">
    <name type="scientific">Potamilus streckersoni</name>
    <dbReference type="NCBI Taxonomy" id="2493646"/>
    <lineage>
        <taxon>Eukaryota</taxon>
        <taxon>Metazoa</taxon>
        <taxon>Spiralia</taxon>
        <taxon>Lophotrochozoa</taxon>
        <taxon>Mollusca</taxon>
        <taxon>Bivalvia</taxon>
        <taxon>Autobranchia</taxon>
        <taxon>Heteroconchia</taxon>
        <taxon>Palaeoheterodonta</taxon>
        <taxon>Unionida</taxon>
        <taxon>Unionoidea</taxon>
        <taxon>Unionidae</taxon>
        <taxon>Ambleminae</taxon>
        <taxon>Lampsilini</taxon>
        <taxon>Potamilus</taxon>
    </lineage>
</organism>
<accession>A0AAE0SDZ1</accession>
<dbReference type="EMBL" id="JAEAOA010002053">
    <property type="protein sequence ID" value="KAK3589924.1"/>
    <property type="molecule type" value="Genomic_DNA"/>
</dbReference>
<comment type="caution">
    <text evidence="1">The sequence shown here is derived from an EMBL/GenBank/DDBJ whole genome shotgun (WGS) entry which is preliminary data.</text>
</comment>
<proteinExistence type="predicted"/>
<evidence type="ECO:0000313" key="2">
    <source>
        <dbReference type="Proteomes" id="UP001195483"/>
    </source>
</evidence>
<dbReference type="Proteomes" id="UP001195483">
    <property type="component" value="Unassembled WGS sequence"/>
</dbReference>
<dbReference type="AlphaFoldDB" id="A0AAE0SDZ1"/>
<name>A0AAE0SDZ1_9BIVA</name>
<gene>
    <name evidence="1" type="ORF">CHS0354_034941</name>
</gene>
<protein>
    <submittedName>
        <fullName evidence="1">Uncharacterized protein</fullName>
    </submittedName>
</protein>